<dbReference type="PROSITE" id="PS01053">
    <property type="entry name" value="ARGINASE_1"/>
    <property type="match status" value="1"/>
</dbReference>
<sequence>MPHGDRVLGPDPALLPVGRQGDRTLYWNCATGGQVLLGPEAVRLVETLRARPGSVAGSSALQERLCEAGMLREVRPGEPKADRSAGGGPGLLGAPRRTLPEALADPECAVVAVGMPYDVGATGRPGSRFGPHHLRASSRALFRAAGLPGLPGMYDPVRDRQILAGVGIADVGDIEADVHTRNGDTFTALERLTGAVVSAGRLPVLLGGDHSSTLPAVRGVLGARPGIAVVHLDAHLDYGRPRQGEWRADCHHGNFMDWIVGDQRVVRVVQIGMRQLVAAAPQGDPKLVRWAGSSAVGRAEDVLAVLPPEVPCYVTVDLDVLDPKELPSTGTPLPGGLTLADTVALLEELCRRREVVGLDLVELLPDGNPLSGPVAAELLLRTLDAACAGRRSRAAAV</sequence>
<keyword evidence="2" id="KW-0479">Metal-binding</keyword>
<dbReference type="PANTHER" id="PTHR11358">
    <property type="entry name" value="ARGINASE/AGMATINASE"/>
    <property type="match status" value="1"/>
</dbReference>
<feature type="region of interest" description="Disordered" evidence="5">
    <location>
        <begin position="73"/>
        <end position="96"/>
    </location>
</feature>
<evidence type="ECO:0000313" key="7">
    <source>
        <dbReference type="Proteomes" id="UP001596174"/>
    </source>
</evidence>
<evidence type="ECO:0000256" key="2">
    <source>
        <dbReference type="ARBA" id="ARBA00022723"/>
    </source>
</evidence>
<evidence type="ECO:0000256" key="3">
    <source>
        <dbReference type="ARBA" id="ARBA00022801"/>
    </source>
</evidence>
<keyword evidence="3 4" id="KW-0378">Hydrolase</keyword>
<protein>
    <submittedName>
        <fullName evidence="6">Arginase family protein</fullName>
    </submittedName>
</protein>
<dbReference type="InterPro" id="IPR020855">
    <property type="entry name" value="Ureohydrolase_Mn_BS"/>
</dbReference>
<dbReference type="RefSeq" id="WP_380590185.1">
    <property type="nucleotide sequence ID" value="NZ_JBHSQJ010000157.1"/>
</dbReference>
<comment type="caution">
    <text evidence="6">The sequence shown here is derived from an EMBL/GenBank/DDBJ whole genome shotgun (WGS) entry which is preliminary data.</text>
</comment>
<dbReference type="InterPro" id="IPR006035">
    <property type="entry name" value="Ureohydrolase"/>
</dbReference>
<evidence type="ECO:0000256" key="4">
    <source>
        <dbReference type="RuleBase" id="RU003684"/>
    </source>
</evidence>
<dbReference type="EMBL" id="JBHSQJ010000157">
    <property type="protein sequence ID" value="MFC5911361.1"/>
    <property type="molecule type" value="Genomic_DNA"/>
</dbReference>
<gene>
    <name evidence="6" type="ORF">ACFP3V_29680</name>
</gene>
<accession>A0ABW1GD29</accession>
<dbReference type="Gene3D" id="3.40.800.10">
    <property type="entry name" value="Ureohydrolase domain"/>
    <property type="match status" value="1"/>
</dbReference>
<proteinExistence type="inferred from homology"/>
<keyword evidence="7" id="KW-1185">Reference proteome</keyword>
<evidence type="ECO:0000256" key="1">
    <source>
        <dbReference type="ARBA" id="ARBA00009227"/>
    </source>
</evidence>
<dbReference type="PANTHER" id="PTHR11358:SF26">
    <property type="entry name" value="GUANIDINO ACID HYDROLASE, MITOCHONDRIAL"/>
    <property type="match status" value="1"/>
</dbReference>
<comment type="similarity">
    <text evidence="1">Belongs to the arginase family. Agmatinase subfamily.</text>
</comment>
<feature type="compositionally biased region" description="Basic and acidic residues" evidence="5">
    <location>
        <begin position="73"/>
        <end position="83"/>
    </location>
</feature>
<dbReference type="PROSITE" id="PS51409">
    <property type="entry name" value="ARGINASE_2"/>
    <property type="match status" value="1"/>
</dbReference>
<dbReference type="InterPro" id="IPR023696">
    <property type="entry name" value="Ureohydrolase_dom_sf"/>
</dbReference>
<reference evidence="7" key="1">
    <citation type="journal article" date="2019" name="Int. J. Syst. Evol. Microbiol.">
        <title>The Global Catalogue of Microorganisms (GCM) 10K type strain sequencing project: providing services to taxonomists for standard genome sequencing and annotation.</title>
        <authorList>
            <consortium name="The Broad Institute Genomics Platform"/>
            <consortium name="The Broad Institute Genome Sequencing Center for Infectious Disease"/>
            <person name="Wu L."/>
            <person name="Ma J."/>
        </authorList>
    </citation>
    <scope>NUCLEOTIDE SEQUENCE [LARGE SCALE GENOMIC DNA]</scope>
    <source>
        <strain evidence="7">JCM 4816</strain>
    </source>
</reference>
<dbReference type="SUPFAM" id="SSF52768">
    <property type="entry name" value="Arginase/deacetylase"/>
    <property type="match status" value="1"/>
</dbReference>
<evidence type="ECO:0000313" key="6">
    <source>
        <dbReference type="EMBL" id="MFC5911361.1"/>
    </source>
</evidence>
<dbReference type="Pfam" id="PF00491">
    <property type="entry name" value="Arginase"/>
    <property type="match status" value="1"/>
</dbReference>
<evidence type="ECO:0000256" key="5">
    <source>
        <dbReference type="SAM" id="MobiDB-lite"/>
    </source>
</evidence>
<name>A0ABW1GD29_9ACTN</name>
<organism evidence="6 7">
    <name type="scientific">Streptacidiphilus monticola</name>
    <dbReference type="NCBI Taxonomy" id="2161674"/>
    <lineage>
        <taxon>Bacteria</taxon>
        <taxon>Bacillati</taxon>
        <taxon>Actinomycetota</taxon>
        <taxon>Actinomycetes</taxon>
        <taxon>Kitasatosporales</taxon>
        <taxon>Streptomycetaceae</taxon>
        <taxon>Streptacidiphilus</taxon>
    </lineage>
</organism>
<dbReference type="Proteomes" id="UP001596174">
    <property type="component" value="Unassembled WGS sequence"/>
</dbReference>